<dbReference type="Proteomes" id="UP001227268">
    <property type="component" value="Unassembled WGS sequence"/>
</dbReference>
<organism evidence="1 2">
    <name type="scientific">Naganishia friedmannii</name>
    <dbReference type="NCBI Taxonomy" id="89922"/>
    <lineage>
        <taxon>Eukaryota</taxon>
        <taxon>Fungi</taxon>
        <taxon>Dikarya</taxon>
        <taxon>Basidiomycota</taxon>
        <taxon>Agaricomycotina</taxon>
        <taxon>Tremellomycetes</taxon>
        <taxon>Filobasidiales</taxon>
        <taxon>Filobasidiaceae</taxon>
        <taxon>Naganishia</taxon>
    </lineage>
</organism>
<accession>A0ACC2VDK8</accession>
<evidence type="ECO:0000313" key="1">
    <source>
        <dbReference type="EMBL" id="KAJ9097158.1"/>
    </source>
</evidence>
<reference evidence="1" key="1">
    <citation type="submission" date="2023-04" db="EMBL/GenBank/DDBJ databases">
        <title>Draft Genome sequencing of Naganishia species isolated from polar environments using Oxford Nanopore Technology.</title>
        <authorList>
            <person name="Leo P."/>
            <person name="Venkateswaran K."/>
        </authorList>
    </citation>
    <scope>NUCLEOTIDE SEQUENCE</scope>
    <source>
        <strain evidence="1">MNA-CCFEE 5423</strain>
    </source>
</reference>
<comment type="caution">
    <text evidence="1">The sequence shown here is derived from an EMBL/GenBank/DDBJ whole genome shotgun (WGS) entry which is preliminary data.</text>
</comment>
<proteinExistence type="predicted"/>
<gene>
    <name evidence="1" type="ORF">QFC21_004827</name>
</gene>
<protein>
    <submittedName>
        <fullName evidence="1">Uncharacterized protein</fullName>
    </submittedName>
</protein>
<name>A0ACC2VDK8_9TREE</name>
<keyword evidence="2" id="KW-1185">Reference proteome</keyword>
<dbReference type="EMBL" id="JASBWT010000017">
    <property type="protein sequence ID" value="KAJ9097158.1"/>
    <property type="molecule type" value="Genomic_DNA"/>
</dbReference>
<evidence type="ECO:0000313" key="2">
    <source>
        <dbReference type="Proteomes" id="UP001227268"/>
    </source>
</evidence>
<sequence length="1455" mass="160631">MRVPFLHPKPAGPTNRHEKVIPEYTANIFDKVTFGWIYPLLKTGYTRPLEEKDVWRLDDDRLTKTLSDQLEHNFYIRCPPSRRPAHLGGIVHSSVHSYTSDHNAATETKIADSVSAGTQVNVDAKAPKLATYAEGAPEDPEKSSDTERDHEDVAPVGDWSGSLPGTACKPTSPKDHPPYTKLTGGSSNTQGANLATSAKIPQVRPSSHPSFITRVNPWAIYRKLAQVGRGKLDAEPDDQGHLRSYDSSLVMAIWKTTWKRLVLAMLFKAGQSTLETTSSLVTKQLIAFITTSHAWDKLGEPERASGTVKPPLSVGHGLGLAIGLAAMQEVASLLGNHYYLQSFGCGFMMRSALINQIARKSLRLSPKSRIEFPNGKQITAISTDASYAEWCFPLLVQAVVEPFAIVLGFILLILNLGPSALVGIGVLAVSAPFIASLTHGLVTTRQQQLKMVDRRVRLTTEILNAIRQIKLYAYESYFSKRVLDCRDQELARVRERMRIRATLQMVMTLLPTLAAVLSFMTYSLAGNELTTATIFASLQLFNVIQFPMQVLPTVFSFLTDGHVAIGRISKILKAEELPHEIIVRTEQENAIDATGDFAFEIADSPDHGDKQGSSRNIEQEIPEENDGPECAVPTIAFHPTADNRKQLGPFTLNDIDLHVPRGSLVCIFGQIGSGKSALLQALIGEMKQTCGLVTFGSNVSLVTQIPWIQNASVRDNILFGQSLDAGRLERVIQACALSRDLYNLSDGIDTEIGERGINLSGGQRSRIALARAAYSDAEVILMDDPLSAVDSHGEYFYSGFGGWTRILVTHHLEAARHADLVLVMENGRIVQQGSYRTLSYAGTFQKLLQEPDSVASGKDEETLPHHRYEETEKSSKEEKALGRLPTKIHLDEERNTGALSWRVYAAYFNAMSADGYLLIALASLILAQCSQLGTTLFLGFWSASAIPGFNKGHYMGIYAGLGISLVVFTFVGAYSTCLAGIRASFLMFRKALRGVLRSPISFHDRTPTGRIISRLAKDVESSDDRLAFQWHQLLTQVMSVFGLVALVFYTFPLLGIFFGPMIMCYATLSTFFRRTSRELKRIDSTTRSFIFSNFGEQLVGTSSIRTFGQQERFLENTSNAIDYEFRFYYASMVTLRWLSVRLDLLGNCLVLCTAIFGVCLRNDVAPAKFSVVMIYALQSTQTLSQLITMFALVEQEMNTCERILFYGDLPVESEPIKQDDPSVDWPSQGIITFDNVVLKYRPELPAVLKGLSFTVQAGEKIGIVGRTGAGKSSCLQAVLRLVELHEGRILVDGMNISEIGLDTLRHALSAIPQEALLFSGTMRDNLDPEGIKTDAALHDALQRCSLLSRDYKDDARLHKFKLEAEVADDGSNFSGGERQLVALCRALVRNRQVLILDEATSSVDPETDAIIQKTIRNEFKHITLQVFASSSGFFFLLGAKSWLSLGCALHTGLPQ</sequence>